<sequence length="737" mass="82422">MNLKPETPTPFPALLIFNAIVFSIAGYYFATGLPVWLMALIGGAIGLLLTTALYYLFRLLGWAADQVPLRAAAAVMGALLSLVLLKAFAFRWPDELFYPVMLLGVFFSVVIYYALLRLSQQRTAIWAWAGIVLALILLVAGLQWLGNEGADPFADDLPPPFEKSSLPTLADQGLDNPAARGDFAVQEFTYGSGTDEQREVFREDIRFRTPTVDASLLLPDWKGKKKKWREKYWGFGVSDFPLNGRVHLPEGNGPFPLVLMVHGNHSMIDYSDGGYAYLGDLLASRGFIAVSVDENFINGHWSGDFRGKEMPTRAWLLLKHLEQWAQWNGAAGHELAGKVDLENILLIGHSRGGEAVSIAAAFNRLSHFPDDARELFDFNFNIKGVVALAPTDYRYHRQISLENINFLSLQGAYDADETSFWGMRAYRRLQFTDNQPWFKAGVYLHRANHGQFNSSWGRSDFGGPFSWLLNRGALVPGEAQREAAKVFISAFAEAALKGNREYLPLFRNVAVGRDWLPENYYLTHFADTASRTLVDFEDDLDLRTAGREATIHTENLKIWQEEELKTRDGGSQENNVAIVGWDYGEQVPADSLAMFEIVFSDTTLSLIDSVGSLRLVLAAGKHQELDQLTKPAKKRDEPVLDLRIVLIDRQGRSASTLLSATKALAPRLKSRFTKLAGLDKDLVGEEWEVQPETFFLPMEAFQPEGAPPNLSELQRIRLVFDQSAYGLIVIDDIGFQP</sequence>
<dbReference type="EMBL" id="PDUD01000025">
    <property type="protein sequence ID" value="PHN04560.1"/>
    <property type="molecule type" value="Genomic_DNA"/>
</dbReference>
<feature type="transmembrane region" description="Helical" evidence="1">
    <location>
        <begin position="36"/>
        <end position="57"/>
    </location>
</feature>
<reference evidence="2 3" key="1">
    <citation type="submission" date="2017-10" db="EMBL/GenBank/DDBJ databases">
        <title>The draft genome sequence of Lewinella nigricans NBRC 102662.</title>
        <authorList>
            <person name="Wang K."/>
        </authorList>
    </citation>
    <scope>NUCLEOTIDE SEQUENCE [LARGE SCALE GENOMIC DNA]</scope>
    <source>
        <strain evidence="2 3">NBRC 102662</strain>
    </source>
</reference>
<dbReference type="SUPFAM" id="SSF53474">
    <property type="entry name" value="alpha/beta-Hydrolases"/>
    <property type="match status" value="1"/>
</dbReference>
<proteinExistence type="predicted"/>
<gene>
    <name evidence="2" type="ORF">CRP01_21385</name>
</gene>
<dbReference type="PANTHER" id="PTHR33428">
    <property type="entry name" value="CHLOROPHYLLASE-2, CHLOROPLASTIC"/>
    <property type="match status" value="1"/>
</dbReference>
<dbReference type="Gene3D" id="3.40.50.1820">
    <property type="entry name" value="alpha/beta hydrolase"/>
    <property type="match status" value="1"/>
</dbReference>
<evidence type="ECO:0000313" key="2">
    <source>
        <dbReference type="EMBL" id="PHN04560.1"/>
    </source>
</evidence>
<evidence type="ECO:0008006" key="4">
    <source>
        <dbReference type="Google" id="ProtNLM"/>
    </source>
</evidence>
<dbReference type="Proteomes" id="UP000223913">
    <property type="component" value="Unassembled WGS sequence"/>
</dbReference>
<feature type="transmembrane region" description="Helical" evidence="1">
    <location>
        <begin position="123"/>
        <end position="145"/>
    </location>
</feature>
<evidence type="ECO:0000313" key="3">
    <source>
        <dbReference type="Proteomes" id="UP000223913"/>
    </source>
</evidence>
<protein>
    <recommendedName>
        <fullName evidence="4">Alpha/beta hydrolase</fullName>
    </recommendedName>
</protein>
<dbReference type="RefSeq" id="WP_099152134.1">
    <property type="nucleotide sequence ID" value="NZ_PDUD01000025.1"/>
</dbReference>
<feature type="transmembrane region" description="Helical" evidence="1">
    <location>
        <begin position="12"/>
        <end position="30"/>
    </location>
</feature>
<keyword evidence="1" id="KW-0812">Transmembrane</keyword>
<evidence type="ECO:0000256" key="1">
    <source>
        <dbReference type="SAM" id="Phobius"/>
    </source>
</evidence>
<keyword evidence="1" id="KW-0472">Membrane</keyword>
<keyword evidence="1" id="KW-1133">Transmembrane helix</keyword>
<feature type="transmembrane region" description="Helical" evidence="1">
    <location>
        <begin position="96"/>
        <end position="116"/>
    </location>
</feature>
<accession>A0A2D0N842</accession>
<keyword evidence="3" id="KW-1185">Reference proteome</keyword>
<feature type="transmembrane region" description="Helical" evidence="1">
    <location>
        <begin position="69"/>
        <end position="90"/>
    </location>
</feature>
<dbReference type="PANTHER" id="PTHR33428:SF14">
    <property type="entry name" value="CARBOXYLESTERASE TYPE B DOMAIN-CONTAINING PROTEIN"/>
    <property type="match status" value="1"/>
</dbReference>
<dbReference type="AlphaFoldDB" id="A0A2D0N842"/>
<organism evidence="2 3">
    <name type="scientific">Flavilitoribacter nigricans (strain ATCC 23147 / DSM 23189 / NBRC 102662 / NCIMB 1420 / SS-2)</name>
    <name type="common">Lewinella nigricans</name>
    <dbReference type="NCBI Taxonomy" id="1122177"/>
    <lineage>
        <taxon>Bacteria</taxon>
        <taxon>Pseudomonadati</taxon>
        <taxon>Bacteroidota</taxon>
        <taxon>Saprospiria</taxon>
        <taxon>Saprospirales</taxon>
        <taxon>Lewinellaceae</taxon>
        <taxon>Flavilitoribacter</taxon>
    </lineage>
</organism>
<name>A0A2D0N842_FLAN2</name>
<dbReference type="InterPro" id="IPR029058">
    <property type="entry name" value="AB_hydrolase_fold"/>
</dbReference>
<comment type="caution">
    <text evidence="2">The sequence shown here is derived from an EMBL/GenBank/DDBJ whole genome shotgun (WGS) entry which is preliminary data.</text>
</comment>
<dbReference type="OrthoDB" id="9808543at2"/>